<sequence>SSVKTHSGFTGAQANTVHAVLQAVQQAMSTYGTNNVVTTGHSLGQSHLTARLRVPSSPADEPRVPGAAVSLLDALFLPLHIPTAQVSFIGYGLPRVGNRAFANYVDAQPISVTHINNKEDVVPILPGMFLGFHHPAGELHIQDSNAWVACPGQDNPSDECIVGDVPNIFEGDQSDHRGPYNGVEMEC</sequence>
<dbReference type="EMBL" id="MNAD01000504">
    <property type="protein sequence ID" value="OJT12270.1"/>
    <property type="molecule type" value="Genomic_DNA"/>
</dbReference>
<evidence type="ECO:0000256" key="4">
    <source>
        <dbReference type="ARBA" id="ARBA00048461"/>
    </source>
</evidence>
<evidence type="ECO:0000259" key="5">
    <source>
        <dbReference type="Pfam" id="PF01764"/>
    </source>
</evidence>
<name>A0A1M2VXK9_TRAPU</name>
<evidence type="ECO:0000256" key="2">
    <source>
        <dbReference type="ARBA" id="ARBA00043996"/>
    </source>
</evidence>
<proteinExistence type="inferred from homology"/>
<reference evidence="6 7" key="1">
    <citation type="submission" date="2016-10" db="EMBL/GenBank/DDBJ databases">
        <title>Genome sequence of the basidiomycete white-rot fungus Trametes pubescens.</title>
        <authorList>
            <person name="Makela M.R."/>
            <person name="Granchi Z."/>
            <person name="Peng M."/>
            <person name="De Vries R.P."/>
            <person name="Grigoriev I."/>
            <person name="Riley R."/>
            <person name="Hilden K."/>
        </authorList>
    </citation>
    <scope>NUCLEOTIDE SEQUENCE [LARGE SCALE GENOMIC DNA]</scope>
    <source>
        <strain evidence="6 7">FBCC735</strain>
    </source>
</reference>
<dbReference type="OrthoDB" id="426718at2759"/>
<evidence type="ECO:0000256" key="3">
    <source>
        <dbReference type="ARBA" id="ARBA00047591"/>
    </source>
</evidence>
<dbReference type="InterPro" id="IPR029058">
    <property type="entry name" value="AB_hydrolase_fold"/>
</dbReference>
<dbReference type="PANTHER" id="PTHR45856:SF24">
    <property type="entry name" value="FUNGAL LIPASE-LIKE DOMAIN-CONTAINING PROTEIN"/>
    <property type="match status" value="1"/>
</dbReference>
<evidence type="ECO:0000256" key="1">
    <source>
        <dbReference type="ARBA" id="ARBA00023157"/>
    </source>
</evidence>
<dbReference type="InterPro" id="IPR051218">
    <property type="entry name" value="Sec_MonoDiacylglyc_Lipase"/>
</dbReference>
<dbReference type="GO" id="GO:0006629">
    <property type="term" value="P:lipid metabolic process"/>
    <property type="evidence" value="ECO:0007669"/>
    <property type="project" value="InterPro"/>
</dbReference>
<comment type="similarity">
    <text evidence="2">Belongs to the AB hydrolase superfamily. Lipase family. Class 3 subfamily.</text>
</comment>
<keyword evidence="1" id="KW-1015">Disulfide bond</keyword>
<comment type="catalytic activity">
    <reaction evidence="4">
        <text>a monoacylglycerol + H2O = glycerol + a fatty acid + H(+)</text>
        <dbReference type="Rhea" id="RHEA:15245"/>
        <dbReference type="ChEBI" id="CHEBI:15377"/>
        <dbReference type="ChEBI" id="CHEBI:15378"/>
        <dbReference type="ChEBI" id="CHEBI:17408"/>
        <dbReference type="ChEBI" id="CHEBI:17754"/>
        <dbReference type="ChEBI" id="CHEBI:28868"/>
    </reaction>
</comment>
<evidence type="ECO:0000313" key="7">
    <source>
        <dbReference type="Proteomes" id="UP000184267"/>
    </source>
</evidence>
<evidence type="ECO:0000313" key="6">
    <source>
        <dbReference type="EMBL" id="OJT12270.1"/>
    </source>
</evidence>
<gene>
    <name evidence="6" type="ORF">TRAPUB_11204</name>
</gene>
<comment type="catalytic activity">
    <reaction evidence="3">
        <text>a diacylglycerol + H2O = a monoacylglycerol + a fatty acid + H(+)</text>
        <dbReference type="Rhea" id="RHEA:32731"/>
        <dbReference type="ChEBI" id="CHEBI:15377"/>
        <dbReference type="ChEBI" id="CHEBI:15378"/>
        <dbReference type="ChEBI" id="CHEBI:17408"/>
        <dbReference type="ChEBI" id="CHEBI:18035"/>
        <dbReference type="ChEBI" id="CHEBI:28868"/>
    </reaction>
</comment>
<dbReference type="Pfam" id="PF01764">
    <property type="entry name" value="Lipase_3"/>
    <property type="match status" value="1"/>
</dbReference>
<dbReference type="CDD" id="cd00519">
    <property type="entry name" value="Lipase_3"/>
    <property type="match status" value="1"/>
</dbReference>
<dbReference type="AlphaFoldDB" id="A0A1M2VXK9"/>
<keyword evidence="7" id="KW-1185">Reference proteome</keyword>
<dbReference type="Proteomes" id="UP000184267">
    <property type="component" value="Unassembled WGS sequence"/>
</dbReference>
<feature type="domain" description="Fungal lipase-type" evidence="5">
    <location>
        <begin position="66"/>
        <end position="128"/>
    </location>
</feature>
<organism evidence="6 7">
    <name type="scientific">Trametes pubescens</name>
    <name type="common">White-rot fungus</name>
    <dbReference type="NCBI Taxonomy" id="154538"/>
    <lineage>
        <taxon>Eukaryota</taxon>
        <taxon>Fungi</taxon>
        <taxon>Dikarya</taxon>
        <taxon>Basidiomycota</taxon>
        <taxon>Agaricomycotina</taxon>
        <taxon>Agaricomycetes</taxon>
        <taxon>Polyporales</taxon>
        <taxon>Polyporaceae</taxon>
        <taxon>Trametes</taxon>
    </lineage>
</organism>
<protein>
    <recommendedName>
        <fullName evidence="5">Fungal lipase-type domain-containing protein</fullName>
    </recommendedName>
</protein>
<dbReference type="Gene3D" id="3.40.50.1820">
    <property type="entry name" value="alpha/beta hydrolase"/>
    <property type="match status" value="2"/>
</dbReference>
<dbReference type="InterPro" id="IPR002921">
    <property type="entry name" value="Fungal_lipase-type"/>
</dbReference>
<dbReference type="STRING" id="154538.A0A1M2VXK9"/>
<accession>A0A1M2VXK9</accession>
<dbReference type="SUPFAM" id="SSF53474">
    <property type="entry name" value="alpha/beta-Hydrolases"/>
    <property type="match status" value="1"/>
</dbReference>
<dbReference type="PANTHER" id="PTHR45856">
    <property type="entry name" value="ALPHA/BETA-HYDROLASES SUPERFAMILY PROTEIN"/>
    <property type="match status" value="1"/>
</dbReference>
<comment type="caution">
    <text evidence="6">The sequence shown here is derived from an EMBL/GenBank/DDBJ whole genome shotgun (WGS) entry which is preliminary data.</text>
</comment>
<feature type="non-terminal residue" evidence="6">
    <location>
        <position position="1"/>
    </location>
</feature>